<dbReference type="CDD" id="cd08977">
    <property type="entry name" value="SusD"/>
    <property type="match status" value="1"/>
</dbReference>
<evidence type="ECO:0000259" key="8">
    <source>
        <dbReference type="Pfam" id="PF14322"/>
    </source>
</evidence>
<comment type="similarity">
    <text evidence="2">Belongs to the SusD family.</text>
</comment>
<evidence type="ECO:0000256" key="1">
    <source>
        <dbReference type="ARBA" id="ARBA00004442"/>
    </source>
</evidence>
<feature type="signal peptide" evidence="6">
    <location>
        <begin position="1"/>
        <end position="21"/>
    </location>
</feature>
<dbReference type="SUPFAM" id="SSF48452">
    <property type="entry name" value="TPR-like"/>
    <property type="match status" value="1"/>
</dbReference>
<dbReference type="Pfam" id="PF07980">
    <property type="entry name" value="SusD_RagB"/>
    <property type="match status" value="1"/>
</dbReference>
<dbReference type="PROSITE" id="PS51257">
    <property type="entry name" value="PROKAR_LIPOPROTEIN"/>
    <property type="match status" value="1"/>
</dbReference>
<evidence type="ECO:0000313" key="10">
    <source>
        <dbReference type="Proteomes" id="UP000310760"/>
    </source>
</evidence>
<dbReference type="Pfam" id="PF14322">
    <property type="entry name" value="SusD-like_3"/>
    <property type="match status" value="1"/>
</dbReference>
<protein>
    <submittedName>
        <fullName evidence="9">RagB/SusD family nutrient uptake outer membrane protein</fullName>
    </submittedName>
</protein>
<evidence type="ECO:0000256" key="6">
    <source>
        <dbReference type="SAM" id="SignalP"/>
    </source>
</evidence>
<dbReference type="AlphaFoldDB" id="A0A4S2FGN2"/>
<dbReference type="RefSeq" id="WP_135952502.1">
    <property type="nucleotide sequence ID" value="NZ_CAOOJZ010000015.1"/>
</dbReference>
<gene>
    <name evidence="9" type="ORF">E5339_18310</name>
</gene>
<keyword evidence="3 6" id="KW-0732">Signal</keyword>
<name>A0A4S2FGN2_9BACT</name>
<evidence type="ECO:0000256" key="2">
    <source>
        <dbReference type="ARBA" id="ARBA00006275"/>
    </source>
</evidence>
<proteinExistence type="inferred from homology"/>
<dbReference type="InterPro" id="IPR033985">
    <property type="entry name" value="SusD-like_N"/>
</dbReference>
<accession>A0A4S2FGN2</accession>
<feature type="domain" description="SusD-like N-terminal" evidence="8">
    <location>
        <begin position="102"/>
        <end position="225"/>
    </location>
</feature>
<reference evidence="9 10" key="1">
    <citation type="submission" date="2019-04" db="EMBL/GenBank/DDBJ databases">
        <title>Microbes associate with the intestines of laboratory mice.</title>
        <authorList>
            <person name="Navarre W."/>
            <person name="Wong E."/>
            <person name="Huang K."/>
            <person name="Tropini C."/>
            <person name="Ng K."/>
            <person name="Yu B."/>
        </authorList>
    </citation>
    <scope>NUCLEOTIDE SEQUENCE [LARGE SCALE GENOMIC DNA]</scope>
    <source>
        <strain evidence="9 10">NM22_B1</strain>
    </source>
</reference>
<dbReference type="InterPro" id="IPR011990">
    <property type="entry name" value="TPR-like_helical_dom_sf"/>
</dbReference>
<dbReference type="Gene3D" id="1.25.40.390">
    <property type="match status" value="1"/>
</dbReference>
<sequence length="546" mass="61674">MKNIKTILLSGMLLAASGVMTTSCSDLLDLSPVDYYGSGSYWTTEAQVTGYMDGIHKHIRDAADQHIFTFGEQRGGIYKSGTATDGNALYGGGIVLQNFDKNNTGVTNFGGHYGRLANINLFIERVTNADYVGEAKKKYYLAQAYGLRAFIYFELYRIYGGVPLRLDVEVINGIIDPEKLYMARSTPKEVMTQIKKDLDTSMEYFGDVTSFDPYNRGNKKSYWSKAATECLMGDVYLWTSKVTTGDNPANPADLAVAKKHLESVANNYGLKMLSNFADVFDATNKGNSEVIFAIRYAEGEATNGVGNFTYVVQGEVDKKGYRADGTSWNDPLRLNRNGMQWYEYIPELYQLFDEKDERRDATFITSYQKDEDGKLVLWGTHVCKNLGILNAEGNRVYCGDQYFYRLPWVYLSLAEIANMEGDNAGVEKYINLIRQRAYGDSEGVWNTAKYAYKAGDFTQNELAILHEKDKEFVQEGQRWWDVYRMTLTKGGKHLVFCPEANLRNDGNPILPETESYKLLWPIEQNMLDKDPAIKQTPGYEEAEAAK</sequence>
<feature type="domain" description="RagB/SusD" evidence="7">
    <location>
        <begin position="400"/>
        <end position="539"/>
    </location>
</feature>
<evidence type="ECO:0000256" key="3">
    <source>
        <dbReference type="ARBA" id="ARBA00022729"/>
    </source>
</evidence>
<evidence type="ECO:0000256" key="5">
    <source>
        <dbReference type="ARBA" id="ARBA00023237"/>
    </source>
</evidence>
<keyword evidence="5" id="KW-0998">Cell outer membrane</keyword>
<comment type="subcellular location">
    <subcellularLocation>
        <location evidence="1">Cell outer membrane</location>
    </subcellularLocation>
</comment>
<keyword evidence="4" id="KW-0472">Membrane</keyword>
<evidence type="ECO:0000313" key="9">
    <source>
        <dbReference type="EMBL" id="TGY67953.1"/>
    </source>
</evidence>
<evidence type="ECO:0000256" key="4">
    <source>
        <dbReference type="ARBA" id="ARBA00023136"/>
    </source>
</evidence>
<dbReference type="EMBL" id="SRYJ01000049">
    <property type="protein sequence ID" value="TGY67953.1"/>
    <property type="molecule type" value="Genomic_DNA"/>
</dbReference>
<comment type="caution">
    <text evidence="9">The sequence shown here is derived from an EMBL/GenBank/DDBJ whole genome shotgun (WGS) entry which is preliminary data.</text>
</comment>
<dbReference type="InterPro" id="IPR012944">
    <property type="entry name" value="SusD_RagB_dom"/>
</dbReference>
<evidence type="ECO:0000259" key="7">
    <source>
        <dbReference type="Pfam" id="PF07980"/>
    </source>
</evidence>
<organism evidence="9 10">
    <name type="scientific">Phocaeicola sartorii</name>
    <dbReference type="NCBI Taxonomy" id="671267"/>
    <lineage>
        <taxon>Bacteria</taxon>
        <taxon>Pseudomonadati</taxon>
        <taxon>Bacteroidota</taxon>
        <taxon>Bacteroidia</taxon>
        <taxon>Bacteroidales</taxon>
        <taxon>Bacteroidaceae</taxon>
        <taxon>Phocaeicola</taxon>
    </lineage>
</organism>
<feature type="chain" id="PRO_5020309529" evidence="6">
    <location>
        <begin position="22"/>
        <end position="546"/>
    </location>
</feature>
<dbReference type="Proteomes" id="UP000310760">
    <property type="component" value="Unassembled WGS sequence"/>
</dbReference>
<dbReference type="GO" id="GO:0009279">
    <property type="term" value="C:cell outer membrane"/>
    <property type="evidence" value="ECO:0007669"/>
    <property type="project" value="UniProtKB-SubCell"/>
</dbReference>